<evidence type="ECO:0000259" key="2">
    <source>
        <dbReference type="Pfam" id="PF14622"/>
    </source>
</evidence>
<feature type="region of interest" description="Disordered" evidence="1">
    <location>
        <begin position="1"/>
        <end position="25"/>
    </location>
</feature>
<sequence>MGMPRLRSWGEKEGGREQGPTGGLENLTAFAKGRVAERRRLAGLARERGLERVVRWKPKKADDLQGSGIDTVLAHTLYAIVGALSLQRGGETTNQLVKERILAPLGLRK</sequence>
<dbReference type="Proteomes" id="UP000799538">
    <property type="component" value="Unassembled WGS sequence"/>
</dbReference>
<organism evidence="3 4">
    <name type="scientific">Elsinoe ampelina</name>
    <dbReference type="NCBI Taxonomy" id="302913"/>
    <lineage>
        <taxon>Eukaryota</taxon>
        <taxon>Fungi</taxon>
        <taxon>Dikarya</taxon>
        <taxon>Ascomycota</taxon>
        <taxon>Pezizomycotina</taxon>
        <taxon>Dothideomycetes</taxon>
        <taxon>Dothideomycetidae</taxon>
        <taxon>Myriangiales</taxon>
        <taxon>Elsinoaceae</taxon>
        <taxon>Elsinoe</taxon>
    </lineage>
</organism>
<proteinExistence type="predicted"/>
<dbReference type="SUPFAM" id="SSF69065">
    <property type="entry name" value="RNase III domain-like"/>
    <property type="match status" value="1"/>
</dbReference>
<protein>
    <recommendedName>
        <fullName evidence="2">RNase III domain-containing protein</fullName>
    </recommendedName>
</protein>
<dbReference type="EMBL" id="ML992512">
    <property type="protein sequence ID" value="KAF2220651.1"/>
    <property type="molecule type" value="Genomic_DNA"/>
</dbReference>
<dbReference type="Gene3D" id="1.10.1520.10">
    <property type="entry name" value="Ribonuclease III domain"/>
    <property type="match status" value="1"/>
</dbReference>
<evidence type="ECO:0000313" key="3">
    <source>
        <dbReference type="EMBL" id="KAF2220651.1"/>
    </source>
</evidence>
<dbReference type="InterPro" id="IPR040030">
    <property type="entry name" value="Ribosomal_mL57"/>
</dbReference>
<dbReference type="InterPro" id="IPR036389">
    <property type="entry name" value="RNase_III_sf"/>
</dbReference>
<dbReference type="GO" id="GO:0032543">
    <property type="term" value="P:mitochondrial translation"/>
    <property type="evidence" value="ECO:0007669"/>
    <property type="project" value="InterPro"/>
</dbReference>
<evidence type="ECO:0000313" key="4">
    <source>
        <dbReference type="Proteomes" id="UP000799538"/>
    </source>
</evidence>
<reference evidence="4" key="1">
    <citation type="journal article" date="2020" name="Stud. Mycol.">
        <title>101 Dothideomycetes genomes: A test case for predicting lifestyles and emergence of pathogens.</title>
        <authorList>
            <person name="Haridas S."/>
            <person name="Albert R."/>
            <person name="Binder M."/>
            <person name="Bloem J."/>
            <person name="LaButti K."/>
            <person name="Salamov A."/>
            <person name="Andreopoulos B."/>
            <person name="Baker S."/>
            <person name="Barry K."/>
            <person name="Bills G."/>
            <person name="Bluhm B."/>
            <person name="Cannon C."/>
            <person name="Castanera R."/>
            <person name="Culley D."/>
            <person name="Daum C."/>
            <person name="Ezra D."/>
            <person name="Gonzalez J."/>
            <person name="Henrissat B."/>
            <person name="Kuo A."/>
            <person name="Liang C."/>
            <person name="Lipzen A."/>
            <person name="Lutzoni F."/>
            <person name="Magnuson J."/>
            <person name="Mondo S."/>
            <person name="Nolan M."/>
            <person name="Ohm R."/>
            <person name="Pangilinan J."/>
            <person name="Park H.-J."/>
            <person name="Ramirez L."/>
            <person name="Alfaro M."/>
            <person name="Sun H."/>
            <person name="Tritt A."/>
            <person name="Yoshinaga Y."/>
            <person name="Zwiers L.-H."/>
            <person name="Turgeon B."/>
            <person name="Goodwin S."/>
            <person name="Spatafora J."/>
            <person name="Crous P."/>
            <person name="Grigoriev I."/>
        </authorList>
    </citation>
    <scope>NUCLEOTIDE SEQUENCE [LARGE SCALE GENOMIC DNA]</scope>
    <source>
        <strain evidence="4">CECT 20119</strain>
    </source>
</reference>
<name>A0A6A6G4H4_9PEZI</name>
<dbReference type="GO" id="GO:0005762">
    <property type="term" value="C:mitochondrial large ribosomal subunit"/>
    <property type="evidence" value="ECO:0007669"/>
    <property type="project" value="InterPro"/>
</dbReference>
<dbReference type="AlphaFoldDB" id="A0A6A6G4H4"/>
<dbReference type="GO" id="GO:0004525">
    <property type="term" value="F:ribonuclease III activity"/>
    <property type="evidence" value="ECO:0007669"/>
    <property type="project" value="InterPro"/>
</dbReference>
<dbReference type="OrthoDB" id="2281895at2759"/>
<dbReference type="PANTHER" id="PTHR28160">
    <property type="entry name" value="54S RIBOSOMAL PROTEIN L15, MITOCHONDRIAL"/>
    <property type="match status" value="1"/>
</dbReference>
<evidence type="ECO:0000256" key="1">
    <source>
        <dbReference type="SAM" id="MobiDB-lite"/>
    </source>
</evidence>
<accession>A0A6A6G4H4</accession>
<dbReference type="GO" id="GO:0003735">
    <property type="term" value="F:structural constituent of ribosome"/>
    <property type="evidence" value="ECO:0007669"/>
    <property type="project" value="InterPro"/>
</dbReference>
<dbReference type="GO" id="GO:0006396">
    <property type="term" value="P:RNA processing"/>
    <property type="evidence" value="ECO:0007669"/>
    <property type="project" value="InterPro"/>
</dbReference>
<keyword evidence="4" id="KW-1185">Reference proteome</keyword>
<feature type="domain" description="RNase III" evidence="2">
    <location>
        <begin position="34"/>
        <end position="104"/>
    </location>
</feature>
<gene>
    <name evidence="3" type="ORF">BDZ85DRAFT_266924</name>
</gene>
<dbReference type="PANTHER" id="PTHR28160:SF1">
    <property type="entry name" value="LARGE RIBOSOMAL SUBUNIT PROTEIN ML57"/>
    <property type="match status" value="1"/>
</dbReference>
<dbReference type="InterPro" id="IPR000999">
    <property type="entry name" value="RNase_III_dom"/>
</dbReference>
<dbReference type="Pfam" id="PF14622">
    <property type="entry name" value="Ribonucleas_3_3"/>
    <property type="match status" value="1"/>
</dbReference>